<gene>
    <name evidence="1" type="ORF">AN396_12715</name>
</gene>
<reference evidence="1" key="1">
    <citation type="submission" date="2016-08" db="EMBL/GenBank/DDBJ databases">
        <authorList>
            <person name="Ngugi D.K."/>
            <person name="Miyake S."/>
            <person name="Stingl U."/>
        </authorList>
    </citation>
    <scope>NUCLEOTIDE SEQUENCE</scope>
    <source>
        <strain evidence="1">SCG-B11WGA-EpuloA1</strain>
    </source>
</reference>
<name>A0ACC8X740_9FIRM</name>
<organism evidence="1 2">
    <name type="scientific">Candidatus Epulonipiscium fishelsonii</name>
    <dbReference type="NCBI Taxonomy" id="77094"/>
    <lineage>
        <taxon>Bacteria</taxon>
        <taxon>Bacillati</taxon>
        <taxon>Bacillota</taxon>
        <taxon>Clostridia</taxon>
        <taxon>Lachnospirales</taxon>
        <taxon>Lachnospiraceae</taxon>
        <taxon>Candidatus Epulonipiscium</taxon>
    </lineage>
</organism>
<protein>
    <submittedName>
        <fullName evidence="1">Uncharacterized protein</fullName>
    </submittedName>
</protein>
<dbReference type="EMBL" id="LJDB01000108">
    <property type="protein sequence ID" value="ONI37569.1"/>
    <property type="molecule type" value="Genomic_DNA"/>
</dbReference>
<sequence>MANATKTASSQQKKKDNIIYFLIIISLFFNLIMVSLVIDLRTEMQSLRMEMQNLNAGITYLEQMMQSTLVFNADKEPVAESETEPLLEMDITPVAP</sequence>
<accession>A0ACC8X740</accession>
<evidence type="ECO:0000313" key="1">
    <source>
        <dbReference type="EMBL" id="ONI37569.1"/>
    </source>
</evidence>
<evidence type="ECO:0000313" key="2">
    <source>
        <dbReference type="Proteomes" id="UP000188605"/>
    </source>
</evidence>
<proteinExistence type="predicted"/>
<keyword evidence="2" id="KW-1185">Reference proteome</keyword>
<comment type="caution">
    <text evidence="1">The sequence shown here is derived from an EMBL/GenBank/DDBJ whole genome shotgun (WGS) entry which is preliminary data.</text>
</comment>
<dbReference type="Proteomes" id="UP000188605">
    <property type="component" value="Unassembled WGS sequence"/>
</dbReference>